<name>A0A0L6W555_9FIRM</name>
<proteinExistence type="predicted"/>
<evidence type="ECO:0000313" key="1">
    <source>
        <dbReference type="EMBL" id="KNZ70229.1"/>
    </source>
</evidence>
<evidence type="ECO:0000313" key="2">
    <source>
        <dbReference type="Proteomes" id="UP000037175"/>
    </source>
</evidence>
<reference evidence="2" key="1">
    <citation type="submission" date="2015-07" db="EMBL/GenBank/DDBJ databases">
        <title>Complete Genome of Thermincola ferriacetica strain Z-0001T.</title>
        <authorList>
            <person name="Lusk B."/>
            <person name="Badalamenti J.P."/>
            <person name="Parameswaran P."/>
            <person name="Bond D.R."/>
            <person name="Torres C.I."/>
        </authorList>
    </citation>
    <scope>NUCLEOTIDE SEQUENCE [LARGE SCALE GENOMIC DNA]</scope>
    <source>
        <strain evidence="2">Z-0001</strain>
    </source>
</reference>
<evidence type="ECO:0008006" key="3">
    <source>
        <dbReference type="Google" id="ProtNLM"/>
    </source>
</evidence>
<gene>
    <name evidence="1" type="ORF">Tfer_1105</name>
</gene>
<dbReference type="PANTHER" id="PTHR33677">
    <property type="entry name" value="TRANSCRIPTIONAL REPRESSOR FRMR-RELATED"/>
    <property type="match status" value="1"/>
</dbReference>
<protein>
    <recommendedName>
        <fullName evidence="3">Copper-sensing transcriptional repressor CsoR</fullName>
    </recommendedName>
</protein>
<dbReference type="AlphaFoldDB" id="A0A0L6W555"/>
<dbReference type="GO" id="GO:0003677">
    <property type="term" value="F:DNA binding"/>
    <property type="evidence" value="ECO:0007669"/>
    <property type="project" value="InterPro"/>
</dbReference>
<sequence>MQNLDVKDQLEKRLKRVEGQVKGIRKMIQEGKNCQDILTQVAAARAALKMVGNLILNHYAVECMSKSMQSDDMESKLEELQKLVKILTRFAE</sequence>
<accession>A0A0L6W555</accession>
<dbReference type="Proteomes" id="UP000037175">
    <property type="component" value="Unassembled WGS sequence"/>
</dbReference>
<dbReference type="PANTHER" id="PTHR33677:SF5">
    <property type="entry name" value="TRANSCRIPTIONAL REPRESSOR FRMR"/>
    <property type="match status" value="1"/>
</dbReference>
<dbReference type="GO" id="GO:0046872">
    <property type="term" value="F:metal ion binding"/>
    <property type="evidence" value="ECO:0007669"/>
    <property type="project" value="InterPro"/>
</dbReference>
<dbReference type="GO" id="GO:0045892">
    <property type="term" value="P:negative regulation of DNA-templated transcription"/>
    <property type="evidence" value="ECO:0007669"/>
    <property type="project" value="UniProtKB-ARBA"/>
</dbReference>
<dbReference type="Gene3D" id="1.20.58.1000">
    <property type="entry name" value="Metal-sensitive repressor, helix protomer"/>
    <property type="match status" value="1"/>
</dbReference>
<dbReference type="CDD" id="cd10148">
    <property type="entry name" value="CsoR-like_DUF156"/>
    <property type="match status" value="1"/>
</dbReference>
<dbReference type="RefSeq" id="WP_013120780.1">
    <property type="nucleotide sequence ID" value="NZ_LGTE01000005.1"/>
</dbReference>
<dbReference type="Pfam" id="PF02583">
    <property type="entry name" value="Trns_repr_metal"/>
    <property type="match status" value="1"/>
</dbReference>
<keyword evidence="2" id="KW-1185">Reference proteome</keyword>
<comment type="caution">
    <text evidence="1">The sequence shown here is derived from an EMBL/GenBank/DDBJ whole genome shotgun (WGS) entry which is preliminary data.</text>
</comment>
<dbReference type="InterPro" id="IPR038390">
    <property type="entry name" value="Metal_Tscrpt_repr_sf"/>
</dbReference>
<dbReference type="InterPro" id="IPR003735">
    <property type="entry name" value="Metal_Tscrpt_repr"/>
</dbReference>
<dbReference type="EMBL" id="LGTE01000005">
    <property type="protein sequence ID" value="KNZ70229.1"/>
    <property type="molecule type" value="Genomic_DNA"/>
</dbReference>
<organism evidence="1 2">
    <name type="scientific">Thermincola ferriacetica</name>
    <dbReference type="NCBI Taxonomy" id="281456"/>
    <lineage>
        <taxon>Bacteria</taxon>
        <taxon>Bacillati</taxon>
        <taxon>Bacillota</taxon>
        <taxon>Clostridia</taxon>
        <taxon>Eubacteriales</taxon>
        <taxon>Thermincolaceae</taxon>
        <taxon>Thermincola</taxon>
    </lineage>
</organism>